<dbReference type="AlphaFoldDB" id="A0A2T0FG97"/>
<dbReference type="SMART" id="SM00513">
    <property type="entry name" value="SAP"/>
    <property type="match status" value="1"/>
</dbReference>
<feature type="domain" description="SAP" evidence="2">
    <location>
        <begin position="40"/>
        <end position="74"/>
    </location>
</feature>
<reference evidence="3 4" key="1">
    <citation type="submission" date="2017-04" db="EMBL/GenBank/DDBJ databases">
        <title>Genome sequencing of [Candida] sorbophila.</title>
        <authorList>
            <person name="Ahn J.O."/>
        </authorList>
    </citation>
    <scope>NUCLEOTIDE SEQUENCE [LARGE SCALE GENOMIC DNA]</scope>
    <source>
        <strain evidence="3 4">DS02</strain>
    </source>
</reference>
<comment type="caution">
    <text evidence="3">The sequence shown here is derived from an EMBL/GenBank/DDBJ whole genome shotgun (WGS) entry which is preliminary data.</text>
</comment>
<dbReference type="OrthoDB" id="3993201at2759"/>
<dbReference type="Pfam" id="PF02037">
    <property type="entry name" value="SAP"/>
    <property type="match status" value="1"/>
</dbReference>
<evidence type="ECO:0000256" key="1">
    <source>
        <dbReference type="SAM" id="MobiDB-lite"/>
    </source>
</evidence>
<dbReference type="GeneID" id="36515356"/>
<sequence>MSTPVRSLRAVRSIPKLRGLHSSSKKATPSHLLSSIQSQYSALTVNALKTECKTRGLRVSGRKSELIDRIVAFEATQQFSTSAQAKTVSSEVSVAAKNFSTTASVDAKNDSSSIDYFRMPEDVLADAPVDELPSRMVVPPDAHYKAAEHAPHKVKQRIPDESGTAVVFDASGSRVISNLTEEDGAPKQHRDEEPCEDELPGRDKTILWGLVAGVAAWWTGGSLLSSRKNKE</sequence>
<evidence type="ECO:0000313" key="4">
    <source>
        <dbReference type="Proteomes" id="UP000238350"/>
    </source>
</evidence>
<keyword evidence="4" id="KW-1185">Reference proteome</keyword>
<evidence type="ECO:0000259" key="2">
    <source>
        <dbReference type="PROSITE" id="PS50800"/>
    </source>
</evidence>
<dbReference type="EMBL" id="NDIQ01000001">
    <property type="protein sequence ID" value="PRT53987.1"/>
    <property type="molecule type" value="Genomic_DNA"/>
</dbReference>
<proteinExistence type="predicted"/>
<dbReference type="InterPro" id="IPR036361">
    <property type="entry name" value="SAP_dom_sf"/>
</dbReference>
<gene>
    <name evidence="3" type="ORF">B9G98_01607</name>
</gene>
<dbReference type="InterPro" id="IPR003034">
    <property type="entry name" value="SAP_dom"/>
</dbReference>
<feature type="region of interest" description="Disordered" evidence="1">
    <location>
        <begin position="182"/>
        <end position="201"/>
    </location>
</feature>
<evidence type="ECO:0000313" key="3">
    <source>
        <dbReference type="EMBL" id="PRT53987.1"/>
    </source>
</evidence>
<dbReference type="Proteomes" id="UP000238350">
    <property type="component" value="Unassembled WGS sequence"/>
</dbReference>
<name>A0A2T0FG97_9ASCO</name>
<protein>
    <submittedName>
        <fullName evidence="3">Altered inheritance of mitochondria protein 34, mitochondrial</fullName>
    </submittedName>
</protein>
<accession>A0A2T0FG97</accession>
<dbReference type="PROSITE" id="PS50800">
    <property type="entry name" value="SAP"/>
    <property type="match status" value="1"/>
</dbReference>
<dbReference type="Gene3D" id="1.10.720.30">
    <property type="entry name" value="SAP domain"/>
    <property type="match status" value="1"/>
</dbReference>
<dbReference type="RefSeq" id="XP_024663933.1">
    <property type="nucleotide sequence ID" value="XM_024808165.1"/>
</dbReference>
<dbReference type="SUPFAM" id="SSF68906">
    <property type="entry name" value="SAP domain"/>
    <property type="match status" value="1"/>
</dbReference>
<organism evidence="3 4">
    <name type="scientific">Wickerhamiella sorbophila</name>
    <dbReference type="NCBI Taxonomy" id="45607"/>
    <lineage>
        <taxon>Eukaryota</taxon>
        <taxon>Fungi</taxon>
        <taxon>Dikarya</taxon>
        <taxon>Ascomycota</taxon>
        <taxon>Saccharomycotina</taxon>
        <taxon>Dipodascomycetes</taxon>
        <taxon>Dipodascales</taxon>
        <taxon>Trichomonascaceae</taxon>
        <taxon>Wickerhamiella</taxon>
    </lineage>
</organism>